<dbReference type="Pfam" id="PF01066">
    <property type="entry name" value="CDP-OH_P_transf"/>
    <property type="match status" value="1"/>
</dbReference>
<feature type="transmembrane region" description="Helical" evidence="1">
    <location>
        <begin position="86"/>
        <end position="104"/>
    </location>
</feature>
<name>A0A517ZG00_9PLAN</name>
<feature type="transmembrane region" description="Helical" evidence="1">
    <location>
        <begin position="167"/>
        <end position="188"/>
    </location>
</feature>
<dbReference type="GO" id="GO:0016020">
    <property type="term" value="C:membrane"/>
    <property type="evidence" value="ECO:0007669"/>
    <property type="project" value="InterPro"/>
</dbReference>
<evidence type="ECO:0000256" key="1">
    <source>
        <dbReference type="SAM" id="Phobius"/>
    </source>
</evidence>
<organism evidence="2 3">
    <name type="scientific">Maioricimonas rarisocia</name>
    <dbReference type="NCBI Taxonomy" id="2528026"/>
    <lineage>
        <taxon>Bacteria</taxon>
        <taxon>Pseudomonadati</taxon>
        <taxon>Planctomycetota</taxon>
        <taxon>Planctomycetia</taxon>
        <taxon>Planctomycetales</taxon>
        <taxon>Planctomycetaceae</taxon>
        <taxon>Maioricimonas</taxon>
    </lineage>
</organism>
<protein>
    <submittedName>
        <fullName evidence="2">CDP-diacylglycerol--glycerol-3-phosphate 3-phosphatidyltransferase</fullName>
        <ecNumber evidence="2">2.7.8.5</ecNumber>
    </submittedName>
</protein>
<keyword evidence="2" id="KW-0808">Transferase</keyword>
<keyword evidence="1" id="KW-0472">Membrane</keyword>
<sequence length="206" mass="22131">MNTPESVDTAAHPAGADRTAPLRILFWLLANGLTLLRLLAGLAYPLSTAPWRVILLIYAAISDLIDGEVSRRLGVASMTGQILDPIADKVFVLAVLFTLLFEGNVTALELLFIGARDFSVLAVAVIAVTIHPQSWTKMPSRISGKLATAGQFLFLLNAVVWPPLVPGLVWAAGLLSCAAGIDYVLVAFRTAPWRQARLEAATEETQ</sequence>
<reference evidence="2 3" key="1">
    <citation type="submission" date="2019-02" db="EMBL/GenBank/DDBJ databases">
        <title>Deep-cultivation of Planctomycetes and their phenomic and genomic characterization uncovers novel biology.</title>
        <authorList>
            <person name="Wiegand S."/>
            <person name="Jogler M."/>
            <person name="Boedeker C."/>
            <person name="Pinto D."/>
            <person name="Vollmers J."/>
            <person name="Rivas-Marin E."/>
            <person name="Kohn T."/>
            <person name="Peeters S.H."/>
            <person name="Heuer A."/>
            <person name="Rast P."/>
            <person name="Oberbeckmann S."/>
            <person name="Bunk B."/>
            <person name="Jeske O."/>
            <person name="Meyerdierks A."/>
            <person name="Storesund J.E."/>
            <person name="Kallscheuer N."/>
            <person name="Luecker S."/>
            <person name="Lage O.M."/>
            <person name="Pohl T."/>
            <person name="Merkel B.J."/>
            <person name="Hornburger P."/>
            <person name="Mueller R.-W."/>
            <person name="Bruemmer F."/>
            <person name="Labrenz M."/>
            <person name="Spormann A.M."/>
            <person name="Op den Camp H."/>
            <person name="Overmann J."/>
            <person name="Amann R."/>
            <person name="Jetten M.S.M."/>
            <person name="Mascher T."/>
            <person name="Medema M.H."/>
            <person name="Devos D.P."/>
            <person name="Kaster A.-K."/>
            <person name="Ovreas L."/>
            <person name="Rohde M."/>
            <person name="Galperin M.Y."/>
            <person name="Jogler C."/>
        </authorList>
    </citation>
    <scope>NUCLEOTIDE SEQUENCE [LARGE SCALE GENOMIC DNA]</scope>
    <source>
        <strain evidence="2 3">Mal4</strain>
    </source>
</reference>
<dbReference type="InterPro" id="IPR000462">
    <property type="entry name" value="CDP-OH_P_trans"/>
</dbReference>
<keyword evidence="3" id="KW-1185">Reference proteome</keyword>
<dbReference type="AlphaFoldDB" id="A0A517ZG00"/>
<dbReference type="OrthoDB" id="9796672at2"/>
<keyword evidence="1" id="KW-0812">Transmembrane</keyword>
<dbReference type="EMBL" id="CP036275">
    <property type="protein sequence ID" value="QDU41406.1"/>
    <property type="molecule type" value="Genomic_DNA"/>
</dbReference>
<dbReference type="InterPro" id="IPR043130">
    <property type="entry name" value="CDP-OH_PTrfase_TM_dom"/>
</dbReference>
<dbReference type="GO" id="GO:0008444">
    <property type="term" value="F:CDP-diacylglycerol-glycerol-3-phosphate 3-phosphatidyltransferase activity"/>
    <property type="evidence" value="ECO:0007669"/>
    <property type="project" value="UniProtKB-EC"/>
</dbReference>
<dbReference type="Gene3D" id="1.20.120.1760">
    <property type="match status" value="1"/>
</dbReference>
<gene>
    <name evidence="2" type="primary">pgsA_2</name>
    <name evidence="2" type="ORF">Mal4_57730</name>
</gene>
<feature type="transmembrane region" description="Helical" evidence="1">
    <location>
        <begin position="110"/>
        <end position="130"/>
    </location>
</feature>
<dbReference type="GO" id="GO:0008654">
    <property type="term" value="P:phospholipid biosynthetic process"/>
    <property type="evidence" value="ECO:0007669"/>
    <property type="project" value="InterPro"/>
</dbReference>
<accession>A0A517ZG00</accession>
<evidence type="ECO:0000313" key="2">
    <source>
        <dbReference type="EMBL" id="QDU41406.1"/>
    </source>
</evidence>
<proteinExistence type="predicted"/>
<dbReference type="KEGG" id="mri:Mal4_57730"/>
<feature type="transmembrane region" description="Helical" evidence="1">
    <location>
        <begin position="24"/>
        <end position="43"/>
    </location>
</feature>
<dbReference type="RefSeq" id="WP_145372766.1">
    <property type="nucleotide sequence ID" value="NZ_CP036275.1"/>
</dbReference>
<keyword evidence="1" id="KW-1133">Transmembrane helix</keyword>
<dbReference type="EC" id="2.7.8.5" evidence="2"/>
<dbReference type="Proteomes" id="UP000320496">
    <property type="component" value="Chromosome"/>
</dbReference>
<evidence type="ECO:0000313" key="3">
    <source>
        <dbReference type="Proteomes" id="UP000320496"/>
    </source>
</evidence>